<reference evidence="10" key="1">
    <citation type="submission" date="2021-01" db="EMBL/GenBank/DDBJ databases">
        <title>Whole genome shotgun sequence of Sphaerimonospora thailandensis NBRC 107569.</title>
        <authorList>
            <person name="Komaki H."/>
            <person name="Tamura T."/>
        </authorList>
    </citation>
    <scope>NUCLEOTIDE SEQUENCE</scope>
    <source>
        <strain evidence="10">NBRC 107569</strain>
    </source>
</reference>
<keyword evidence="11" id="KW-1185">Reference proteome</keyword>
<dbReference type="PRINTS" id="PR01243">
    <property type="entry name" value="NUCDPKINASE"/>
</dbReference>
<comment type="caution">
    <text evidence="7">Lacks conserved residue(s) required for the propagation of feature annotation.</text>
</comment>
<name>A0A8J3VYM2_9ACTN</name>
<comment type="caution">
    <text evidence="10">The sequence shown here is derived from an EMBL/GenBank/DDBJ whole genome shotgun (WGS) entry which is preliminary data.</text>
</comment>
<keyword evidence="4" id="KW-0808">Transferase</keyword>
<comment type="similarity">
    <text evidence="2 7 8">Belongs to the NDK family.</text>
</comment>
<evidence type="ECO:0000256" key="5">
    <source>
        <dbReference type="ARBA" id="ARBA00022777"/>
    </source>
</evidence>
<dbReference type="GO" id="GO:0006183">
    <property type="term" value="P:GTP biosynthetic process"/>
    <property type="evidence" value="ECO:0007669"/>
    <property type="project" value="InterPro"/>
</dbReference>
<evidence type="ECO:0000313" key="10">
    <source>
        <dbReference type="EMBL" id="GIH69140.1"/>
    </source>
</evidence>
<dbReference type="EMBL" id="BOOG01000012">
    <property type="protein sequence ID" value="GIH69140.1"/>
    <property type="molecule type" value="Genomic_DNA"/>
</dbReference>
<evidence type="ECO:0000259" key="9">
    <source>
        <dbReference type="SMART" id="SM00562"/>
    </source>
</evidence>
<dbReference type="Proteomes" id="UP000610966">
    <property type="component" value="Unassembled WGS sequence"/>
</dbReference>
<proteinExistence type="inferred from homology"/>
<comment type="cofactor">
    <cofactor evidence="1">
        <name>Mg(2+)</name>
        <dbReference type="ChEBI" id="CHEBI:18420"/>
    </cofactor>
</comment>
<evidence type="ECO:0000313" key="11">
    <source>
        <dbReference type="Proteomes" id="UP000610966"/>
    </source>
</evidence>
<evidence type="ECO:0000256" key="8">
    <source>
        <dbReference type="RuleBase" id="RU004011"/>
    </source>
</evidence>
<dbReference type="RefSeq" id="WP_204013188.1">
    <property type="nucleotide sequence ID" value="NZ_BOOG01000012.1"/>
</dbReference>
<dbReference type="AlphaFoldDB" id="A0A8J3VYM2"/>
<dbReference type="GO" id="GO:0006241">
    <property type="term" value="P:CTP biosynthetic process"/>
    <property type="evidence" value="ECO:0007669"/>
    <property type="project" value="InterPro"/>
</dbReference>
<keyword evidence="6" id="KW-0546">Nucleotide metabolism</keyword>
<dbReference type="InterPro" id="IPR036850">
    <property type="entry name" value="NDK-like_dom_sf"/>
</dbReference>
<dbReference type="Pfam" id="PF00334">
    <property type="entry name" value="NDK"/>
    <property type="match status" value="1"/>
</dbReference>
<evidence type="ECO:0000256" key="4">
    <source>
        <dbReference type="ARBA" id="ARBA00022679"/>
    </source>
</evidence>
<dbReference type="SMART" id="SM00562">
    <property type="entry name" value="NDK"/>
    <property type="match status" value="1"/>
</dbReference>
<sequence length="176" mass="19194">MIAQPGIRRAPGGIDWTRWSAILLKPDCVLRGLVDQVLACLAEHVQVSHPRLIAATEQQVMAHYDDMLAPQVSAEFGFDVATDLRRLYVGQQVVVAIANGDNAPARLRTLIGPTDPSTADPGTIRGRFGIDSLRQARARGQLIDNLIHTSDRPGCVARDIGIWYGPTGIHLLTEEQ</sequence>
<evidence type="ECO:0000256" key="3">
    <source>
        <dbReference type="ARBA" id="ARBA00012966"/>
    </source>
</evidence>
<evidence type="ECO:0000256" key="1">
    <source>
        <dbReference type="ARBA" id="ARBA00001946"/>
    </source>
</evidence>
<dbReference type="EC" id="2.7.4.6" evidence="3"/>
<organism evidence="10 11">
    <name type="scientific">Sphaerimonospora thailandensis</name>
    <dbReference type="NCBI Taxonomy" id="795644"/>
    <lineage>
        <taxon>Bacteria</taxon>
        <taxon>Bacillati</taxon>
        <taxon>Actinomycetota</taxon>
        <taxon>Actinomycetes</taxon>
        <taxon>Streptosporangiales</taxon>
        <taxon>Streptosporangiaceae</taxon>
        <taxon>Sphaerimonospora</taxon>
    </lineage>
</organism>
<evidence type="ECO:0000256" key="6">
    <source>
        <dbReference type="ARBA" id="ARBA00023080"/>
    </source>
</evidence>
<dbReference type="SUPFAM" id="SSF54919">
    <property type="entry name" value="Nucleoside diphosphate kinase, NDK"/>
    <property type="match status" value="1"/>
</dbReference>
<protein>
    <recommendedName>
        <fullName evidence="3">nucleoside-diphosphate kinase</fullName>
        <ecNumber evidence="3">2.7.4.6</ecNumber>
    </recommendedName>
</protein>
<keyword evidence="5 10" id="KW-0418">Kinase</keyword>
<dbReference type="InterPro" id="IPR034907">
    <property type="entry name" value="NDK-like_dom"/>
</dbReference>
<dbReference type="InterPro" id="IPR001564">
    <property type="entry name" value="Nucleoside_diP_kinase"/>
</dbReference>
<dbReference type="PROSITE" id="PS51374">
    <property type="entry name" value="NDPK_LIKE"/>
    <property type="match status" value="1"/>
</dbReference>
<accession>A0A8J3VYM2</accession>
<evidence type="ECO:0000256" key="7">
    <source>
        <dbReference type="PROSITE-ProRule" id="PRU00706"/>
    </source>
</evidence>
<dbReference type="Gene3D" id="3.30.70.141">
    <property type="entry name" value="Nucleoside diphosphate kinase-like domain"/>
    <property type="match status" value="1"/>
</dbReference>
<gene>
    <name evidence="10" type="ORF">Mth01_13930</name>
</gene>
<feature type="domain" description="Nucleoside diphosphate kinase-like" evidence="9">
    <location>
        <begin position="22"/>
        <end position="171"/>
    </location>
</feature>
<dbReference type="GO" id="GO:0006228">
    <property type="term" value="P:UTP biosynthetic process"/>
    <property type="evidence" value="ECO:0007669"/>
    <property type="project" value="InterPro"/>
</dbReference>
<dbReference type="PANTHER" id="PTHR11349">
    <property type="entry name" value="NUCLEOSIDE DIPHOSPHATE KINASE"/>
    <property type="match status" value="1"/>
</dbReference>
<evidence type="ECO:0000256" key="2">
    <source>
        <dbReference type="ARBA" id="ARBA00008142"/>
    </source>
</evidence>
<dbReference type="GO" id="GO:0004550">
    <property type="term" value="F:nucleoside diphosphate kinase activity"/>
    <property type="evidence" value="ECO:0007669"/>
    <property type="project" value="UniProtKB-EC"/>
</dbReference>